<dbReference type="AlphaFoldDB" id="A0A6C0J5T1"/>
<dbReference type="SUPFAM" id="SSF52058">
    <property type="entry name" value="L domain-like"/>
    <property type="match status" value="1"/>
</dbReference>
<protein>
    <submittedName>
        <fullName evidence="4">Uncharacterized protein</fullName>
    </submittedName>
</protein>
<keyword evidence="3" id="KW-0175">Coiled coil</keyword>
<proteinExistence type="predicted"/>
<accession>A0A6C0J5T1</accession>
<dbReference type="EMBL" id="MN740307">
    <property type="protein sequence ID" value="QHT99307.1"/>
    <property type="molecule type" value="Genomic_DNA"/>
</dbReference>
<dbReference type="Pfam" id="PF12799">
    <property type="entry name" value="LRR_4"/>
    <property type="match status" value="1"/>
</dbReference>
<organism evidence="4">
    <name type="scientific">viral metagenome</name>
    <dbReference type="NCBI Taxonomy" id="1070528"/>
    <lineage>
        <taxon>unclassified sequences</taxon>
        <taxon>metagenomes</taxon>
        <taxon>organismal metagenomes</taxon>
    </lineage>
</organism>
<sequence length="502" mass="58422">MNIIREQREHIITNNNTGNTELANILENTNKQIESLVIKESLHGDLDFSIIKTMGFGLIKEITIHEGDVISISNLPEGLQKFTCTKNLLIDLENLPKSIEELDVNNNYIEGFSIDYLKNLKVLNCASNKITELKELPSSIQEIRCENNSKLTSIHLGNIQQLNVLNVSNTNVHIIYDYPGVVDFKMENTPSIEFRDAVENISLNNSKMENLEEEMRIKQNYIEGLNEYFSLQNNYKKKLLEAKRKVFKSAVTKKIAKNSVATVKIPCIKCQRPVGTRFLNKYDKYMALCGDTQNPCTLDIQIYTGEIDMYKEHLYDNYQSIQELKQNIICKKLDSLFGFVTEEESVNVFKDELEKYNIETKIYAELLDIHNDIYNNPDKNMLIEKKNEVIFRLKESIHKLLDEYKDTNNKDFLKQAVLAQHKQLTPEYINLRMLKYEIMEMDRQNKQNLDDKQKIILNDNCELEIAKEGNSTIEHHLVQRTASLAKLEYSFHEDPRVIKFVK</sequence>
<keyword evidence="2" id="KW-0677">Repeat</keyword>
<dbReference type="Gene3D" id="3.80.10.10">
    <property type="entry name" value="Ribonuclease Inhibitor"/>
    <property type="match status" value="1"/>
</dbReference>
<reference evidence="4" key="1">
    <citation type="journal article" date="2020" name="Nature">
        <title>Giant virus diversity and host interactions through global metagenomics.</title>
        <authorList>
            <person name="Schulz F."/>
            <person name="Roux S."/>
            <person name="Paez-Espino D."/>
            <person name="Jungbluth S."/>
            <person name="Walsh D.A."/>
            <person name="Denef V.J."/>
            <person name="McMahon K.D."/>
            <person name="Konstantinidis K.T."/>
            <person name="Eloe-Fadrosh E.A."/>
            <person name="Kyrpides N.C."/>
            <person name="Woyke T."/>
        </authorList>
    </citation>
    <scope>NUCLEOTIDE SEQUENCE</scope>
    <source>
        <strain evidence="4">GVMAG-M-3300025699-48</strain>
    </source>
</reference>
<evidence type="ECO:0000256" key="3">
    <source>
        <dbReference type="SAM" id="Coils"/>
    </source>
</evidence>
<evidence type="ECO:0000256" key="1">
    <source>
        <dbReference type="ARBA" id="ARBA00022614"/>
    </source>
</evidence>
<evidence type="ECO:0000256" key="2">
    <source>
        <dbReference type="ARBA" id="ARBA00022737"/>
    </source>
</evidence>
<name>A0A6C0J5T1_9ZZZZ</name>
<dbReference type="InterPro" id="IPR032675">
    <property type="entry name" value="LRR_dom_sf"/>
</dbReference>
<dbReference type="InterPro" id="IPR001611">
    <property type="entry name" value="Leu-rich_rpt"/>
</dbReference>
<dbReference type="PROSITE" id="PS51450">
    <property type="entry name" value="LRR"/>
    <property type="match status" value="1"/>
</dbReference>
<evidence type="ECO:0000313" key="4">
    <source>
        <dbReference type="EMBL" id="QHT99307.1"/>
    </source>
</evidence>
<feature type="coiled-coil region" evidence="3">
    <location>
        <begin position="194"/>
        <end position="228"/>
    </location>
</feature>
<dbReference type="InterPro" id="IPR025875">
    <property type="entry name" value="Leu-rich_rpt_4"/>
</dbReference>
<keyword evidence="1" id="KW-0433">Leucine-rich repeat</keyword>